<keyword evidence="1" id="KW-0344">Guanine-nucleotide releasing factor</keyword>
<dbReference type="CDD" id="cd06224">
    <property type="entry name" value="REM"/>
    <property type="match status" value="1"/>
</dbReference>
<evidence type="ECO:0000313" key="3">
    <source>
        <dbReference type="EMBL" id="SGZ48316.1"/>
    </source>
</evidence>
<dbReference type="EMBL" id="LT635764">
    <property type="protein sequence ID" value="SGZ48316.1"/>
    <property type="molecule type" value="Genomic_DNA"/>
</dbReference>
<dbReference type="Proteomes" id="UP000182259">
    <property type="component" value="Chromosome I"/>
</dbReference>
<dbReference type="Gene3D" id="1.20.870.10">
    <property type="entry name" value="Son of sevenless (SoS) protein Chain: S domain 1"/>
    <property type="match status" value="1"/>
</dbReference>
<proteinExistence type="predicted"/>
<dbReference type="SUPFAM" id="SSF48366">
    <property type="entry name" value="Ras GEF"/>
    <property type="match status" value="1"/>
</dbReference>
<feature type="domain" description="N-terminal Ras-GEF" evidence="2">
    <location>
        <begin position="58"/>
        <end position="181"/>
    </location>
</feature>
<dbReference type="AlphaFoldDB" id="A0A1L0B9V5"/>
<evidence type="ECO:0000259" key="2">
    <source>
        <dbReference type="PROSITE" id="PS50212"/>
    </source>
</evidence>
<dbReference type="SMART" id="SM00229">
    <property type="entry name" value="RasGEFN"/>
    <property type="match status" value="1"/>
</dbReference>
<dbReference type="GO" id="GO:0005085">
    <property type="term" value="F:guanyl-nucleotide exchange factor activity"/>
    <property type="evidence" value="ECO:0007669"/>
    <property type="project" value="UniProtKB-KW"/>
</dbReference>
<evidence type="ECO:0000313" key="4">
    <source>
        <dbReference type="Proteomes" id="UP000182259"/>
    </source>
</evidence>
<gene>
    <name evidence="3" type="ORF">SAMEA4029009_CIC11G00000003710</name>
</gene>
<dbReference type="PROSITE" id="PS50212">
    <property type="entry name" value="RASGEF_NTER"/>
    <property type="match status" value="1"/>
</dbReference>
<dbReference type="InterPro" id="IPR023578">
    <property type="entry name" value="Ras_GEF_dom_sf"/>
</dbReference>
<sequence length="181" mass="21384">MAQQMAAEWDLPEANLSFEGDNEAFVYNRHNESIYDDVRYFPGLKHDQETVVKFDASNDDFINHATLRALIVQLTSPEVIDYNLICDFFLTYRTFTDSHTVMNLLLTRLIWSLQYVNSFKQDTEKIGKLVLLRTFVVLRHWILNYFIDDFLPDDKLCDTFSFYINQITHESHLIRANMVLN</sequence>
<dbReference type="Pfam" id="PF00618">
    <property type="entry name" value="RasGEF_N"/>
    <property type="match status" value="1"/>
</dbReference>
<evidence type="ECO:0000256" key="1">
    <source>
        <dbReference type="PROSITE-ProRule" id="PRU00135"/>
    </source>
</evidence>
<protein>
    <submittedName>
        <fullName evidence="3">CIC11C00000003710</fullName>
    </submittedName>
</protein>
<name>A0A1L0B9V5_9ASCO</name>
<accession>A0A1L0B9V5</accession>
<reference evidence="3 4" key="1">
    <citation type="submission" date="2016-10" db="EMBL/GenBank/DDBJ databases">
        <authorList>
            <person name="de Groot N.N."/>
        </authorList>
    </citation>
    <scope>NUCLEOTIDE SEQUENCE [LARGE SCALE GENOMIC DNA]</scope>
    <source>
        <strain evidence="3 4">PYCC 4715</strain>
    </source>
</reference>
<dbReference type="InterPro" id="IPR000651">
    <property type="entry name" value="Ras-like_Gua-exchang_fac_N"/>
</dbReference>
<organism evidence="3 4">
    <name type="scientific">Sungouiella intermedia</name>
    <dbReference type="NCBI Taxonomy" id="45354"/>
    <lineage>
        <taxon>Eukaryota</taxon>
        <taxon>Fungi</taxon>
        <taxon>Dikarya</taxon>
        <taxon>Ascomycota</taxon>
        <taxon>Saccharomycotina</taxon>
        <taxon>Pichiomycetes</taxon>
        <taxon>Metschnikowiaceae</taxon>
        <taxon>Sungouiella</taxon>
    </lineage>
</organism>